<dbReference type="RefSeq" id="WP_380676433.1">
    <property type="nucleotide sequence ID" value="NZ_CP173186.1"/>
</dbReference>
<sequence>MISSKGKSSERKSMLADTYGEAIFLIIPFLGLIFVTIFKNSSSISSILLSLVLTTDWSIMSAVIFGQCAYKVSKVLPLLGGKVDGRRFTFYLSKRILLIFVSLFMYAAMVFRPNIYMGILQIFLFLLSIFFFFKDSLASYILQYRHSNEK</sequence>
<keyword evidence="1" id="KW-1133">Transmembrane helix</keyword>
<comment type="caution">
    <text evidence="2">The sequence shown here is derived from an EMBL/GenBank/DDBJ whole genome shotgun (WGS) entry which is preliminary data.</text>
</comment>
<dbReference type="EMBL" id="JBHLXG010000013">
    <property type="protein sequence ID" value="MFC0227633.1"/>
    <property type="molecule type" value="Genomic_DNA"/>
</dbReference>
<organism evidence="2 3">
    <name type="scientific">Serratia aquatilis</name>
    <dbReference type="NCBI Taxonomy" id="1737515"/>
    <lineage>
        <taxon>Bacteria</taxon>
        <taxon>Pseudomonadati</taxon>
        <taxon>Pseudomonadota</taxon>
        <taxon>Gammaproteobacteria</taxon>
        <taxon>Enterobacterales</taxon>
        <taxon>Yersiniaceae</taxon>
        <taxon>Serratia</taxon>
    </lineage>
</organism>
<evidence type="ECO:0000256" key="1">
    <source>
        <dbReference type="SAM" id="Phobius"/>
    </source>
</evidence>
<keyword evidence="1" id="KW-0472">Membrane</keyword>
<name>A0ABV6EFL6_9GAMM</name>
<feature type="transmembrane region" description="Helical" evidence="1">
    <location>
        <begin position="21"/>
        <end position="38"/>
    </location>
</feature>
<keyword evidence="3" id="KW-1185">Reference proteome</keyword>
<reference evidence="2 3" key="1">
    <citation type="submission" date="2024-09" db="EMBL/GenBank/DDBJ databases">
        <authorList>
            <person name="Sun Q."/>
            <person name="Mori K."/>
        </authorList>
    </citation>
    <scope>NUCLEOTIDE SEQUENCE [LARGE SCALE GENOMIC DNA]</scope>
    <source>
        <strain evidence="2 3">CCM 8626</strain>
    </source>
</reference>
<proteinExistence type="predicted"/>
<evidence type="ECO:0000313" key="3">
    <source>
        <dbReference type="Proteomes" id="UP001589792"/>
    </source>
</evidence>
<feature type="transmembrane region" description="Helical" evidence="1">
    <location>
        <begin position="44"/>
        <end position="70"/>
    </location>
</feature>
<feature type="transmembrane region" description="Helical" evidence="1">
    <location>
        <begin position="91"/>
        <end position="109"/>
    </location>
</feature>
<dbReference type="Proteomes" id="UP001589792">
    <property type="component" value="Unassembled WGS sequence"/>
</dbReference>
<feature type="transmembrane region" description="Helical" evidence="1">
    <location>
        <begin position="115"/>
        <end position="133"/>
    </location>
</feature>
<protein>
    <submittedName>
        <fullName evidence="2">Uncharacterized protein</fullName>
    </submittedName>
</protein>
<evidence type="ECO:0000313" key="2">
    <source>
        <dbReference type="EMBL" id="MFC0227633.1"/>
    </source>
</evidence>
<gene>
    <name evidence="2" type="ORF">ACFFJ3_14160</name>
</gene>
<keyword evidence="1" id="KW-0812">Transmembrane</keyword>
<accession>A0ABV6EFL6</accession>